<dbReference type="NCBIfam" id="TIGR01760">
    <property type="entry name" value="tape_meas_TP901"/>
    <property type="match status" value="1"/>
</dbReference>
<dbReference type="KEGG" id="cna:AB433_08690"/>
<dbReference type="RefSeq" id="WP_047820715.1">
    <property type="nucleotide sequence ID" value="NZ_CP011770.1"/>
</dbReference>
<dbReference type="EMBL" id="CP011770">
    <property type="protein sequence ID" value="AKM10035.1"/>
    <property type="molecule type" value="Genomic_DNA"/>
</dbReference>
<name>A0A0G3XEU9_9SPHN</name>
<dbReference type="PANTHER" id="PTHR37813">
    <property type="entry name" value="FELS-2 PROPHAGE PROTEIN"/>
    <property type="match status" value="1"/>
</dbReference>
<keyword evidence="3" id="KW-1185">Reference proteome</keyword>
<dbReference type="STRING" id="1348774.AB433_08690"/>
<dbReference type="Proteomes" id="UP000035287">
    <property type="component" value="Chromosome"/>
</dbReference>
<accession>A0A0G3XEU9</accession>
<dbReference type="AlphaFoldDB" id="A0A0G3XEU9"/>
<evidence type="ECO:0000313" key="3">
    <source>
        <dbReference type="Proteomes" id="UP000035287"/>
    </source>
</evidence>
<reference evidence="2 3" key="1">
    <citation type="submission" date="2015-06" db="EMBL/GenBank/DDBJ databases">
        <authorList>
            <person name="Zeng Y."/>
            <person name="Huang Y."/>
        </authorList>
    </citation>
    <scope>NUCLEOTIDE SEQUENCE [LARGE SCALE GENOMIC DNA]</scope>
    <source>
        <strain evidence="2 3">PQ-2</strain>
    </source>
</reference>
<gene>
    <name evidence="2" type="ORF">AB433_08690</name>
</gene>
<dbReference type="InterPro" id="IPR010090">
    <property type="entry name" value="Phage_tape_meas"/>
</dbReference>
<sequence length="725" mass="75785">MSRGLSVFVNIGAKIGSSLPGAVRTAESQMGRIGRAAKMAAAESKMAWAGMRRDMGRFNSHVSMPAAAVSGLGARMVYEWSKVGNELQAVTQMSDSARKGIEAVARSMPGNPTENLSAALDLARTGFTPRQIMGSLGTTIKFGKSDQSVDMAESADIMTNVMKGMGLPDRTLAEISASSKRVATALSYSSAKSSTDLRLMGLSFKYAAPMAARLGIDVEELAGYFMTMADNGIKGSEAGVALRSGMVRLLKPTKSAMAILDRYNMKLDDYVHANKKATADDVVSFLGAQGIDAKGARGDIARLMADDSLSGAPLIAKISEAVAAGMDAGADAADLDKISDGVMGAMTAGVTKMDLTKFIQDGVTKGWTASDFANFFDTRQGTRLMTLWGKDAVRNINAVQAAVRVANGQGSFLDKMYATQNKGAVGSWGKIQQGFGNLIISMAESGVMDTVANGMNAVAQGMMSLSKSNPQLLKFVTYGILGAAALAPLGFALSGAAAGFRILWFALSGGLGIFLRIGSMFIGLAPAILTALTSLGAVIIQGLAAAFALLSNPVGWAIILVGVAAALIYYFRDDIAKAWPKVVTWFKNAWQGIKDWALSIDWGNIGLKIADALTFGLASKFGTAMSQLTNTVTSTGKGGRGQKPRGARRNGGPVSAGGSYLVGEDGPEVVTFGHNARVHANGSAPGGSVNATIIIQDTRDPQANVRAFDAYLRQLASGQRNFLSD</sequence>
<evidence type="ECO:0000313" key="2">
    <source>
        <dbReference type="EMBL" id="AKM10035.1"/>
    </source>
</evidence>
<proteinExistence type="predicted"/>
<protein>
    <recommendedName>
        <fullName evidence="1">Phage tail tape measure protein domain-containing protein</fullName>
    </recommendedName>
</protein>
<dbReference type="Pfam" id="PF10145">
    <property type="entry name" value="PhageMin_Tail"/>
    <property type="match status" value="1"/>
</dbReference>
<feature type="domain" description="Phage tail tape measure protein" evidence="1">
    <location>
        <begin position="106"/>
        <end position="273"/>
    </location>
</feature>
<dbReference type="PANTHER" id="PTHR37813:SF1">
    <property type="entry name" value="FELS-2 PROPHAGE PROTEIN"/>
    <property type="match status" value="1"/>
</dbReference>
<dbReference type="PATRIC" id="fig|1348774.3.peg.1822"/>
<evidence type="ECO:0000259" key="1">
    <source>
        <dbReference type="Pfam" id="PF10145"/>
    </source>
</evidence>
<organism evidence="2 3">
    <name type="scientific">Croceicoccus naphthovorans</name>
    <dbReference type="NCBI Taxonomy" id="1348774"/>
    <lineage>
        <taxon>Bacteria</taxon>
        <taxon>Pseudomonadati</taxon>
        <taxon>Pseudomonadota</taxon>
        <taxon>Alphaproteobacteria</taxon>
        <taxon>Sphingomonadales</taxon>
        <taxon>Erythrobacteraceae</taxon>
        <taxon>Croceicoccus</taxon>
    </lineage>
</organism>
<dbReference type="OrthoDB" id="8477313at2"/>